<sequence>MLRHRSLYAIVVLLILMACSSTVWDDVPTSIKEFISSYWPGASVSDYDERNGNYYVTIKNGATLVFDANYQWTSINGNGVPIPSILIFNEMPRIYQYLEARELTSDLMIAENNPRTIILTFSDFILEYNKETSDIKMITQKQE</sequence>
<dbReference type="RefSeq" id="WP_128712293.1">
    <property type="nucleotide sequence ID" value="NZ_CAJTCT010000018.1"/>
</dbReference>
<evidence type="ECO:0000313" key="3">
    <source>
        <dbReference type="Proteomes" id="UP000306630"/>
    </source>
</evidence>
<feature type="chain" id="PRO_5030099771" description="Beta-lactamase-inhibitor-like PepSY-like domain-containing protein" evidence="1">
    <location>
        <begin position="26"/>
        <end position="143"/>
    </location>
</feature>
<dbReference type="AlphaFoldDB" id="A0A4S2G1X3"/>
<evidence type="ECO:0000313" key="2">
    <source>
        <dbReference type="EMBL" id="TGY75702.1"/>
    </source>
</evidence>
<accession>A0A4S2G1X3</accession>
<comment type="caution">
    <text evidence="2">The sequence shown here is derived from an EMBL/GenBank/DDBJ whole genome shotgun (WGS) entry which is preliminary data.</text>
</comment>
<protein>
    <recommendedName>
        <fullName evidence="4">Beta-lactamase-inhibitor-like PepSY-like domain-containing protein</fullName>
    </recommendedName>
</protein>
<dbReference type="EMBL" id="SRYD01000009">
    <property type="protein sequence ID" value="TGY75702.1"/>
    <property type="molecule type" value="Genomic_DNA"/>
</dbReference>
<dbReference type="OrthoDB" id="1093943at2"/>
<organism evidence="2 3">
    <name type="scientific">Muribaculum intestinale</name>
    <dbReference type="NCBI Taxonomy" id="1796646"/>
    <lineage>
        <taxon>Bacteria</taxon>
        <taxon>Pseudomonadati</taxon>
        <taxon>Bacteroidota</taxon>
        <taxon>Bacteroidia</taxon>
        <taxon>Bacteroidales</taxon>
        <taxon>Muribaculaceae</taxon>
        <taxon>Muribaculum</taxon>
    </lineage>
</organism>
<evidence type="ECO:0000256" key="1">
    <source>
        <dbReference type="SAM" id="SignalP"/>
    </source>
</evidence>
<keyword evidence="1" id="KW-0732">Signal</keyword>
<dbReference type="Proteomes" id="UP000306630">
    <property type="component" value="Unassembled WGS sequence"/>
</dbReference>
<dbReference type="GeneID" id="65535809"/>
<reference evidence="2 3" key="1">
    <citation type="submission" date="2019-04" db="EMBL/GenBank/DDBJ databases">
        <title>Microbes associate with the intestines of laboratory mice.</title>
        <authorList>
            <person name="Navarre W."/>
            <person name="Wong E."/>
            <person name="Huang K."/>
            <person name="Tropini C."/>
            <person name="Ng K."/>
            <person name="Yu B."/>
        </authorList>
    </citation>
    <scope>NUCLEOTIDE SEQUENCE [LARGE SCALE GENOMIC DNA]</scope>
    <source>
        <strain evidence="2 3">NM06_A21</strain>
    </source>
</reference>
<name>A0A4S2G1X3_9BACT</name>
<dbReference type="PROSITE" id="PS51257">
    <property type="entry name" value="PROKAR_LIPOPROTEIN"/>
    <property type="match status" value="1"/>
</dbReference>
<dbReference type="Gene3D" id="3.40.1420.30">
    <property type="match status" value="1"/>
</dbReference>
<evidence type="ECO:0008006" key="4">
    <source>
        <dbReference type="Google" id="ProtNLM"/>
    </source>
</evidence>
<gene>
    <name evidence="2" type="ORF">E5333_03380</name>
</gene>
<proteinExistence type="predicted"/>
<feature type="signal peptide" evidence="1">
    <location>
        <begin position="1"/>
        <end position="25"/>
    </location>
</feature>
<dbReference type="SUPFAM" id="SSF160574">
    <property type="entry name" value="BT0923-like"/>
    <property type="match status" value="1"/>
</dbReference>